<accession>A0ABS9ZXG3</accession>
<dbReference type="InterPro" id="IPR001486">
    <property type="entry name" value="Hemoglobin_trunc"/>
</dbReference>
<evidence type="ECO:0000313" key="5">
    <source>
        <dbReference type="EMBL" id="MCJ0742984.1"/>
    </source>
</evidence>
<dbReference type="Gene3D" id="1.10.490.10">
    <property type="entry name" value="Globins"/>
    <property type="match status" value="1"/>
</dbReference>
<reference evidence="5" key="1">
    <citation type="submission" date="2022-03" db="EMBL/GenBank/DDBJ databases">
        <authorList>
            <person name="Woo C.Y."/>
        </authorList>
    </citation>
    <scope>NUCLEOTIDE SEQUENCE</scope>
    <source>
        <strain evidence="5">CYS-01</strain>
    </source>
</reference>
<name>A0ABS9ZXG3_9SPHI</name>
<evidence type="ECO:0000256" key="3">
    <source>
        <dbReference type="ARBA" id="ARBA00022723"/>
    </source>
</evidence>
<dbReference type="Pfam" id="PF01152">
    <property type="entry name" value="Bac_globin"/>
    <property type="match status" value="1"/>
</dbReference>
<keyword evidence="6" id="KW-1185">Reference proteome</keyword>
<comment type="caution">
    <text evidence="5">The sequence shown here is derived from an EMBL/GenBank/DDBJ whole genome shotgun (WGS) entry which is preliminary data.</text>
</comment>
<evidence type="ECO:0000256" key="2">
    <source>
        <dbReference type="ARBA" id="ARBA00022617"/>
    </source>
</evidence>
<keyword evidence="4" id="KW-0408">Iron</keyword>
<dbReference type="RefSeq" id="WP_243361943.1">
    <property type="nucleotide sequence ID" value="NZ_JALGBH010000002.1"/>
</dbReference>
<keyword evidence="1" id="KW-0813">Transport</keyword>
<dbReference type="SUPFAM" id="SSF46458">
    <property type="entry name" value="Globin-like"/>
    <property type="match status" value="1"/>
</dbReference>
<keyword evidence="2" id="KW-0349">Heme</keyword>
<dbReference type="Proteomes" id="UP001165460">
    <property type="component" value="Unassembled WGS sequence"/>
</dbReference>
<dbReference type="InterPro" id="IPR012292">
    <property type="entry name" value="Globin/Proto"/>
</dbReference>
<evidence type="ECO:0000313" key="6">
    <source>
        <dbReference type="Proteomes" id="UP001165460"/>
    </source>
</evidence>
<dbReference type="InterPro" id="IPR009050">
    <property type="entry name" value="Globin-like_sf"/>
</dbReference>
<organism evidence="5 6">
    <name type="scientific">Pedobacter montanisoli</name>
    <dbReference type="NCBI Taxonomy" id="2923277"/>
    <lineage>
        <taxon>Bacteria</taxon>
        <taxon>Pseudomonadati</taxon>
        <taxon>Bacteroidota</taxon>
        <taxon>Sphingobacteriia</taxon>
        <taxon>Sphingobacteriales</taxon>
        <taxon>Sphingobacteriaceae</taxon>
        <taxon>Pedobacter</taxon>
    </lineage>
</organism>
<evidence type="ECO:0000256" key="4">
    <source>
        <dbReference type="ARBA" id="ARBA00023004"/>
    </source>
</evidence>
<dbReference type="EMBL" id="JALGBH010000002">
    <property type="protein sequence ID" value="MCJ0742984.1"/>
    <property type="molecule type" value="Genomic_DNA"/>
</dbReference>
<sequence>MTELSDIQELDHIKQLVDSFYDKIRVNELLGPIFNHIIQDRWPEHLEKMYRFWQTILLEEHTYQGSPFLPHAKLPVNKTHFDEWLRIFNQTVDELFKGEKAEQAKWRANRMALMFLAKIEYYQNNSSIPLM</sequence>
<protein>
    <submittedName>
        <fullName evidence="5">Group III truncated hemoglobin</fullName>
    </submittedName>
</protein>
<gene>
    <name evidence="5" type="ORF">MMF97_09705</name>
</gene>
<dbReference type="CDD" id="cd08916">
    <property type="entry name" value="TrHb3_P"/>
    <property type="match status" value="1"/>
</dbReference>
<evidence type="ECO:0000256" key="1">
    <source>
        <dbReference type="ARBA" id="ARBA00022448"/>
    </source>
</evidence>
<keyword evidence="3" id="KW-0479">Metal-binding</keyword>
<proteinExistence type="predicted"/>